<gene>
    <name evidence="2" type="ORF">IL334_004041</name>
</gene>
<proteinExistence type="predicted"/>
<sequence length="180" mass="19665">MSTAAQLFSIGAPMTSPLCTSKNQQHKIAITGPTPYYEQVNSSGSAEPLKVLSRSSFDDTFRGLSTRGREFTISKQFDETGKPTGNWVIDMRWKDPDPNSLLSLEDLPNQEPIASCYSSSGVAGESDTPDLTTAPTPTTISAQLSEEDYKDYLGFTDDGPIEFNADPRTRSVMNVNSPHF</sequence>
<evidence type="ECO:0000256" key="1">
    <source>
        <dbReference type="SAM" id="MobiDB-lite"/>
    </source>
</evidence>
<feature type="region of interest" description="Disordered" evidence="1">
    <location>
        <begin position="117"/>
        <end position="145"/>
    </location>
</feature>
<name>A0ABZ1CZ81_9TREE</name>
<evidence type="ECO:0000313" key="2">
    <source>
        <dbReference type="EMBL" id="WRT67075.1"/>
    </source>
</evidence>
<feature type="compositionally biased region" description="Low complexity" evidence="1">
    <location>
        <begin position="129"/>
        <end position="139"/>
    </location>
</feature>
<protein>
    <recommendedName>
        <fullName evidence="4">AGC-kinase C-terminal domain-containing protein</fullName>
    </recommendedName>
</protein>
<dbReference type="RefSeq" id="XP_062791815.1">
    <property type="nucleotide sequence ID" value="XM_062935764.1"/>
</dbReference>
<organism evidence="2 3">
    <name type="scientific">Kwoniella shivajii</name>
    <dbReference type="NCBI Taxonomy" id="564305"/>
    <lineage>
        <taxon>Eukaryota</taxon>
        <taxon>Fungi</taxon>
        <taxon>Dikarya</taxon>
        <taxon>Basidiomycota</taxon>
        <taxon>Agaricomycotina</taxon>
        <taxon>Tremellomycetes</taxon>
        <taxon>Tremellales</taxon>
        <taxon>Cryptococcaceae</taxon>
        <taxon>Kwoniella</taxon>
    </lineage>
</organism>
<dbReference type="Proteomes" id="UP001329825">
    <property type="component" value="Chromosome 5"/>
</dbReference>
<dbReference type="EMBL" id="CP141885">
    <property type="protein sequence ID" value="WRT67075.1"/>
    <property type="molecule type" value="Genomic_DNA"/>
</dbReference>
<keyword evidence="3" id="KW-1185">Reference proteome</keyword>
<accession>A0ABZ1CZ81</accession>
<dbReference type="GeneID" id="87956172"/>
<evidence type="ECO:0000313" key="3">
    <source>
        <dbReference type="Proteomes" id="UP001329825"/>
    </source>
</evidence>
<reference evidence="2 3" key="1">
    <citation type="submission" date="2024-01" db="EMBL/GenBank/DDBJ databases">
        <title>Comparative genomics of Cryptococcus and Kwoniella reveals pathogenesis evolution and contrasting modes of karyotype evolution via chromosome fusion or intercentromeric recombination.</title>
        <authorList>
            <person name="Coelho M.A."/>
            <person name="David-Palma M."/>
            <person name="Shea T."/>
            <person name="Bowers K."/>
            <person name="McGinley-Smith S."/>
            <person name="Mohammad A.W."/>
            <person name="Gnirke A."/>
            <person name="Yurkov A.M."/>
            <person name="Nowrousian M."/>
            <person name="Sun S."/>
            <person name="Cuomo C.A."/>
            <person name="Heitman J."/>
        </authorList>
    </citation>
    <scope>NUCLEOTIDE SEQUENCE [LARGE SCALE GENOMIC DNA]</scope>
    <source>
        <strain evidence="2">CBS 11374</strain>
    </source>
</reference>
<evidence type="ECO:0008006" key="4">
    <source>
        <dbReference type="Google" id="ProtNLM"/>
    </source>
</evidence>